<evidence type="ECO:0000313" key="1">
    <source>
        <dbReference type="EMBL" id="TDE17629.1"/>
    </source>
</evidence>
<protein>
    <submittedName>
        <fullName evidence="1">DUF4269 domain-containing protein</fullName>
    </submittedName>
</protein>
<reference evidence="1 2" key="1">
    <citation type="submission" date="2019-03" db="EMBL/GenBank/DDBJ databases">
        <title>Dyadobacter AR-3-6 sp. nov., isolated from arctic soil.</title>
        <authorList>
            <person name="Chaudhary D.K."/>
        </authorList>
    </citation>
    <scope>NUCLEOTIDE SEQUENCE [LARGE SCALE GENOMIC DNA]</scope>
    <source>
        <strain evidence="1 2">AR-3-6</strain>
    </source>
</reference>
<name>A0A4R5DT97_9BACT</name>
<evidence type="ECO:0000313" key="2">
    <source>
        <dbReference type="Proteomes" id="UP000294850"/>
    </source>
</evidence>
<proteinExistence type="predicted"/>
<dbReference type="EMBL" id="SMFL01000002">
    <property type="protein sequence ID" value="TDE17629.1"/>
    <property type="molecule type" value="Genomic_DNA"/>
</dbReference>
<accession>A0A4R5DT97</accession>
<dbReference type="Proteomes" id="UP000294850">
    <property type="component" value="Unassembled WGS sequence"/>
</dbReference>
<dbReference type="AlphaFoldDB" id="A0A4R5DT97"/>
<dbReference type="OrthoDB" id="6402248at2"/>
<dbReference type="Pfam" id="PF14091">
    <property type="entry name" value="DUF4269"/>
    <property type="match status" value="1"/>
</dbReference>
<organism evidence="1 2">
    <name type="scientific">Dyadobacter psychrotolerans</name>
    <dbReference type="NCBI Taxonomy" id="2541721"/>
    <lineage>
        <taxon>Bacteria</taxon>
        <taxon>Pseudomonadati</taxon>
        <taxon>Bacteroidota</taxon>
        <taxon>Cytophagia</taxon>
        <taxon>Cytophagales</taxon>
        <taxon>Spirosomataceae</taxon>
        <taxon>Dyadobacter</taxon>
    </lineage>
</organism>
<dbReference type="RefSeq" id="WP_131957495.1">
    <property type="nucleotide sequence ID" value="NZ_SMFL01000002.1"/>
</dbReference>
<sequence>MIDFDTIEYLKYGNAKQLLAYNILTETGIMDLLAEFDPLLVGTIPIDIDIETSDLDIVCFYKDKSYYIKKVKTLFSGHRDFTLREKQNFTSVVAAFQAVPFEIELFGQDVPTKQQNAYRHMLVEHQLLLKYGDDFRCKIKDLKRKGYKTEPAFAFVLGLAGDPYEELLKYEHKL</sequence>
<dbReference type="InterPro" id="IPR025365">
    <property type="entry name" value="DUF4269"/>
</dbReference>
<keyword evidence="2" id="KW-1185">Reference proteome</keyword>
<comment type="caution">
    <text evidence="1">The sequence shown here is derived from an EMBL/GenBank/DDBJ whole genome shotgun (WGS) entry which is preliminary data.</text>
</comment>
<gene>
    <name evidence="1" type="ORF">E0F88_06990</name>
</gene>